<keyword evidence="5" id="KW-0732">Signal</keyword>
<feature type="chain" id="PRO_5046295209" description="BPL/LPL catalytic domain-containing protein" evidence="5">
    <location>
        <begin position="18"/>
        <end position="264"/>
    </location>
</feature>
<evidence type="ECO:0000313" key="7">
    <source>
        <dbReference type="EMBL" id="CAK0901009.1"/>
    </source>
</evidence>
<dbReference type="InterPro" id="IPR004143">
    <property type="entry name" value="BPL_LPL_catalytic"/>
</dbReference>
<keyword evidence="3" id="KW-0547">Nucleotide-binding</keyword>
<reference evidence="7" key="1">
    <citation type="submission" date="2023-10" db="EMBL/GenBank/DDBJ databases">
        <authorList>
            <person name="Chen Y."/>
            <person name="Shah S."/>
            <person name="Dougan E. K."/>
            <person name="Thang M."/>
            <person name="Chan C."/>
        </authorList>
    </citation>
    <scope>NUCLEOTIDE SEQUENCE [LARGE SCALE GENOMIC DNA]</scope>
</reference>
<evidence type="ECO:0000256" key="1">
    <source>
        <dbReference type="ARBA" id="ARBA00009934"/>
    </source>
</evidence>
<dbReference type="InterPro" id="IPR004408">
    <property type="entry name" value="Biotin_CoA_COase_ligase"/>
</dbReference>
<dbReference type="PROSITE" id="PS51733">
    <property type="entry name" value="BPL_LPL_CATALYTIC"/>
    <property type="match status" value="1"/>
</dbReference>
<evidence type="ECO:0000256" key="2">
    <source>
        <dbReference type="ARBA" id="ARBA00022598"/>
    </source>
</evidence>
<evidence type="ECO:0000256" key="4">
    <source>
        <dbReference type="ARBA" id="ARBA00022840"/>
    </source>
</evidence>
<accession>A0ABN9XRM2</accession>
<dbReference type="SUPFAM" id="SSF50037">
    <property type="entry name" value="C-terminal domain of transcriptional repressors"/>
    <property type="match status" value="1"/>
</dbReference>
<evidence type="ECO:0000256" key="3">
    <source>
        <dbReference type="ARBA" id="ARBA00022741"/>
    </source>
</evidence>
<comment type="similarity">
    <text evidence="1">Belongs to the biotin--protein ligase family.</text>
</comment>
<protein>
    <recommendedName>
        <fullName evidence="6">BPL/LPL catalytic domain-containing protein</fullName>
    </recommendedName>
</protein>
<organism evidence="7 8">
    <name type="scientific">Prorocentrum cordatum</name>
    <dbReference type="NCBI Taxonomy" id="2364126"/>
    <lineage>
        <taxon>Eukaryota</taxon>
        <taxon>Sar</taxon>
        <taxon>Alveolata</taxon>
        <taxon>Dinophyceae</taxon>
        <taxon>Prorocentrales</taxon>
        <taxon>Prorocentraceae</taxon>
        <taxon>Prorocentrum</taxon>
    </lineage>
</organism>
<feature type="domain" description="BPL/LPL catalytic" evidence="6">
    <location>
        <begin position="1"/>
        <end position="195"/>
    </location>
</feature>
<keyword evidence="8" id="KW-1185">Reference proteome</keyword>
<name>A0ABN9XRM2_9DINO</name>
<dbReference type="Proteomes" id="UP001189429">
    <property type="component" value="Unassembled WGS sequence"/>
</dbReference>
<evidence type="ECO:0000313" key="8">
    <source>
        <dbReference type="Proteomes" id="UP001189429"/>
    </source>
</evidence>
<comment type="caution">
    <text evidence="7">The sequence shown here is derived from an EMBL/GenBank/DDBJ whole genome shotgun (WGS) entry which is preliminary data.</text>
</comment>
<proteinExistence type="inferred from homology"/>
<keyword evidence="2" id="KW-0436">Ligase</keyword>
<gene>
    <name evidence="7" type="ORF">PCOR1329_LOCUS78110</name>
</gene>
<dbReference type="InterPro" id="IPR045864">
    <property type="entry name" value="aa-tRNA-synth_II/BPL/LPL"/>
</dbReference>
<dbReference type="InterPro" id="IPR008988">
    <property type="entry name" value="Transcriptional_repressor_C"/>
</dbReference>
<dbReference type="Pfam" id="PF03099">
    <property type="entry name" value="BPL_LplA_LipB"/>
    <property type="match status" value="1"/>
</dbReference>
<feature type="signal peptide" evidence="5">
    <location>
        <begin position="1"/>
        <end position="17"/>
    </location>
</feature>
<dbReference type="Pfam" id="PF02237">
    <property type="entry name" value="BPL_C"/>
    <property type="match status" value="1"/>
</dbReference>
<dbReference type="Gene3D" id="2.30.30.100">
    <property type="match status" value="1"/>
</dbReference>
<dbReference type="SUPFAM" id="SSF55681">
    <property type="entry name" value="Class II aaRS and biotin synthetases"/>
    <property type="match status" value="1"/>
</dbReference>
<dbReference type="PANTHER" id="PTHR12835:SF5">
    <property type="entry name" value="BIOTIN--PROTEIN LIGASE"/>
    <property type="match status" value="1"/>
</dbReference>
<dbReference type="Gene3D" id="3.30.930.10">
    <property type="entry name" value="Bira Bifunctional Protein, Domain 2"/>
    <property type="match status" value="1"/>
</dbReference>
<dbReference type="EMBL" id="CAUYUJ010020862">
    <property type="protein sequence ID" value="CAK0901009.1"/>
    <property type="molecule type" value="Genomic_DNA"/>
</dbReference>
<sequence length="264" mass="28645">MFLSLLVLLYVEREVGSFDLEKLTVVSTDFQTAGRGTRDRSWQAMRGKSVLINFCFRFPEDCPTSFVNQNVPNVTKVAACAAVDCLREAAAGVRDPEGEELRFGVKWPNDIVVNGRKIGGILARAIPSPGARLDVAIIGVGINVNTPQEELDALERAVWPATSLKAVAGGVADFDVAALRQRFARNFATELPAFFRGGFAAFRERVNSLEALMGTSVRFRVHETNVVDGTFEGVDDTGCILIRDSSGTTNSYPSGEIIPPSVDE</sequence>
<dbReference type="PANTHER" id="PTHR12835">
    <property type="entry name" value="BIOTIN PROTEIN LIGASE"/>
    <property type="match status" value="1"/>
</dbReference>
<keyword evidence="4" id="KW-0067">ATP-binding</keyword>
<dbReference type="NCBIfam" id="TIGR00121">
    <property type="entry name" value="birA_ligase"/>
    <property type="match status" value="1"/>
</dbReference>
<evidence type="ECO:0000259" key="6">
    <source>
        <dbReference type="PROSITE" id="PS51733"/>
    </source>
</evidence>
<evidence type="ECO:0000256" key="5">
    <source>
        <dbReference type="SAM" id="SignalP"/>
    </source>
</evidence>
<dbReference type="InterPro" id="IPR003142">
    <property type="entry name" value="BPL_C"/>
</dbReference>